<keyword evidence="1" id="KW-0732">Signal</keyword>
<gene>
    <name evidence="2" type="ORF">CSKR_114310</name>
</gene>
<sequence length="74" mass="8842">MHGFRVLLILVLTVAIYVQPVPVYGPTWLPGLRCVERNNRIRCQRGNDFDKREYDQAFFSGYGKRYVDDDYQRR</sequence>
<evidence type="ECO:0000313" key="3">
    <source>
        <dbReference type="Proteomes" id="UP000286415"/>
    </source>
</evidence>
<protein>
    <submittedName>
        <fullName evidence="2">Uncharacterized protein</fullName>
    </submittedName>
</protein>
<evidence type="ECO:0000256" key="1">
    <source>
        <dbReference type="SAM" id="SignalP"/>
    </source>
</evidence>
<feature type="chain" id="PRO_5035778655" evidence="1">
    <location>
        <begin position="21"/>
        <end position="74"/>
    </location>
</feature>
<keyword evidence="3" id="KW-1185">Reference proteome</keyword>
<dbReference type="AlphaFoldDB" id="A0A8T1MZL8"/>
<feature type="signal peptide" evidence="1">
    <location>
        <begin position="1"/>
        <end position="20"/>
    </location>
</feature>
<dbReference type="EMBL" id="NIRI02000010">
    <property type="protein sequence ID" value="KAG5454366.1"/>
    <property type="molecule type" value="Genomic_DNA"/>
</dbReference>
<organism evidence="2 3">
    <name type="scientific">Clonorchis sinensis</name>
    <name type="common">Chinese liver fluke</name>
    <dbReference type="NCBI Taxonomy" id="79923"/>
    <lineage>
        <taxon>Eukaryota</taxon>
        <taxon>Metazoa</taxon>
        <taxon>Spiralia</taxon>
        <taxon>Lophotrochozoa</taxon>
        <taxon>Platyhelminthes</taxon>
        <taxon>Trematoda</taxon>
        <taxon>Digenea</taxon>
        <taxon>Opisthorchiida</taxon>
        <taxon>Opisthorchiata</taxon>
        <taxon>Opisthorchiidae</taxon>
        <taxon>Clonorchis</taxon>
    </lineage>
</organism>
<reference evidence="2 3" key="2">
    <citation type="journal article" date="2021" name="Genomics">
        <title>High-quality reference genome for Clonorchis sinensis.</title>
        <authorList>
            <person name="Young N.D."/>
            <person name="Stroehlein A.J."/>
            <person name="Kinkar L."/>
            <person name="Wang T."/>
            <person name="Sohn W.M."/>
            <person name="Chang B.C.H."/>
            <person name="Kaur P."/>
            <person name="Weisz D."/>
            <person name="Dudchenko O."/>
            <person name="Aiden E.L."/>
            <person name="Korhonen P.K."/>
            <person name="Gasser R.B."/>
        </authorList>
    </citation>
    <scope>NUCLEOTIDE SEQUENCE [LARGE SCALE GENOMIC DNA]</scope>
    <source>
        <strain evidence="2">Cs-k2</strain>
    </source>
</reference>
<reference evidence="2 3" key="1">
    <citation type="journal article" date="2018" name="Biotechnol. Adv.">
        <title>Improved genomic resources and new bioinformatic workflow for the carcinogenic parasite Clonorchis sinensis: Biotechnological implications.</title>
        <authorList>
            <person name="Wang D."/>
            <person name="Korhonen P.K."/>
            <person name="Gasser R.B."/>
            <person name="Young N.D."/>
        </authorList>
    </citation>
    <scope>NUCLEOTIDE SEQUENCE [LARGE SCALE GENOMIC DNA]</scope>
    <source>
        <strain evidence="2">Cs-k2</strain>
    </source>
</reference>
<dbReference type="Proteomes" id="UP000286415">
    <property type="component" value="Unassembled WGS sequence"/>
</dbReference>
<name>A0A8T1MZL8_CLOSI</name>
<accession>A0A8T1MZL8</accession>
<comment type="caution">
    <text evidence="2">The sequence shown here is derived from an EMBL/GenBank/DDBJ whole genome shotgun (WGS) entry which is preliminary data.</text>
</comment>
<proteinExistence type="predicted"/>
<evidence type="ECO:0000313" key="2">
    <source>
        <dbReference type="EMBL" id="KAG5454366.1"/>
    </source>
</evidence>